<reference evidence="1" key="1">
    <citation type="journal article" date="2020" name="BMC Genomics">
        <title>Correction to: Identification and distribution of gene clusters required for synthesis of sphingolipid metabolism inhibitors in diverse species of the filamentous fungus Fusarium.</title>
        <authorList>
            <person name="Kim H.S."/>
            <person name="Lohmar J.M."/>
            <person name="Busman M."/>
            <person name="Brown D.W."/>
            <person name="Naumann T.A."/>
            <person name="Divon H.H."/>
            <person name="Lysoe E."/>
            <person name="Uhlig S."/>
            <person name="Proctor R.H."/>
        </authorList>
    </citation>
    <scope>NUCLEOTIDE SEQUENCE</scope>
    <source>
        <strain evidence="1">NRRL 20472</strain>
    </source>
</reference>
<keyword evidence="2" id="KW-1185">Reference proteome</keyword>
<sequence>MSSDNCIKYIVSTDGEGSIVRSSLSASTKPVASHERVQFSISPEDFDQKFYPQLHHELKKLAERLPGINTFYVSTEVLKDGTDAVAIAARSHLQKTDECSGAPFRFGSTSQEKEDVVIHCVLCGMKTHTMGTCLDIDEGEMMWCPFCNTIEHQADECDKFTAMSLTQKVHFLVHERVNMPPVASETPWWDYLLTWLNDDSSKGEKLPPGFPWTKEFTMKVAARERGRYIKKVQVEFDKGRDHSCLPVDEETRSIEDVQRKYWMPARVREMQAAMDVDN</sequence>
<organism evidence="1 2">
    <name type="scientific">Fusarium sarcochroum</name>
    <dbReference type="NCBI Taxonomy" id="1208366"/>
    <lineage>
        <taxon>Eukaryota</taxon>
        <taxon>Fungi</taxon>
        <taxon>Dikarya</taxon>
        <taxon>Ascomycota</taxon>
        <taxon>Pezizomycotina</taxon>
        <taxon>Sordariomycetes</taxon>
        <taxon>Hypocreomycetidae</taxon>
        <taxon>Hypocreales</taxon>
        <taxon>Nectriaceae</taxon>
        <taxon>Fusarium</taxon>
        <taxon>Fusarium lateritium species complex</taxon>
    </lineage>
</organism>
<evidence type="ECO:0000313" key="2">
    <source>
        <dbReference type="Proteomes" id="UP000622797"/>
    </source>
</evidence>
<dbReference type="EMBL" id="JABEXW010000166">
    <property type="protein sequence ID" value="KAF4969287.1"/>
    <property type="molecule type" value="Genomic_DNA"/>
</dbReference>
<proteinExistence type="predicted"/>
<protein>
    <submittedName>
        <fullName evidence="1">Uncharacterized protein</fullName>
    </submittedName>
</protein>
<name>A0A8H4XBV1_9HYPO</name>
<comment type="caution">
    <text evidence="1">The sequence shown here is derived from an EMBL/GenBank/DDBJ whole genome shotgun (WGS) entry which is preliminary data.</text>
</comment>
<dbReference type="OrthoDB" id="5099850at2759"/>
<accession>A0A8H4XBV1</accession>
<evidence type="ECO:0000313" key="1">
    <source>
        <dbReference type="EMBL" id="KAF4969287.1"/>
    </source>
</evidence>
<dbReference type="Proteomes" id="UP000622797">
    <property type="component" value="Unassembled WGS sequence"/>
</dbReference>
<reference evidence="1" key="2">
    <citation type="submission" date="2020-05" db="EMBL/GenBank/DDBJ databases">
        <authorList>
            <person name="Kim H.-S."/>
            <person name="Proctor R.H."/>
            <person name="Brown D.W."/>
        </authorList>
    </citation>
    <scope>NUCLEOTIDE SEQUENCE</scope>
    <source>
        <strain evidence="1">NRRL 20472</strain>
    </source>
</reference>
<dbReference type="AlphaFoldDB" id="A0A8H4XBV1"/>
<gene>
    <name evidence="1" type="ORF">FSARC_3442</name>
</gene>